<accession>A0A1V3X0S8</accession>
<sequence length="38" mass="3907">MEVATAESPPSAVTMAIRAIRAAPDKTVPTVRTANPAD</sequence>
<proteinExistence type="predicted"/>
<evidence type="ECO:0000313" key="1">
    <source>
        <dbReference type="EMBL" id="OOK72702.1"/>
    </source>
</evidence>
<protein>
    <submittedName>
        <fullName evidence="1">Uncharacterized protein</fullName>
    </submittedName>
</protein>
<dbReference type="EMBL" id="MVBN01000005">
    <property type="protein sequence ID" value="OOK72702.1"/>
    <property type="molecule type" value="Genomic_DNA"/>
</dbReference>
<name>A0A1V3X0S8_MYCKA</name>
<dbReference type="Proteomes" id="UP000188532">
    <property type="component" value="Unassembled WGS sequence"/>
</dbReference>
<evidence type="ECO:0000313" key="2">
    <source>
        <dbReference type="Proteomes" id="UP000188532"/>
    </source>
</evidence>
<organism evidence="1 2">
    <name type="scientific">Mycobacterium kansasii</name>
    <dbReference type="NCBI Taxonomy" id="1768"/>
    <lineage>
        <taxon>Bacteria</taxon>
        <taxon>Bacillati</taxon>
        <taxon>Actinomycetota</taxon>
        <taxon>Actinomycetes</taxon>
        <taxon>Mycobacteriales</taxon>
        <taxon>Mycobacteriaceae</taxon>
        <taxon>Mycobacterium</taxon>
    </lineage>
</organism>
<gene>
    <name evidence="1" type="ORF">BZL29_4925</name>
</gene>
<comment type="caution">
    <text evidence="1">The sequence shown here is derived from an EMBL/GenBank/DDBJ whole genome shotgun (WGS) entry which is preliminary data.</text>
</comment>
<reference evidence="1 2" key="1">
    <citation type="submission" date="2017-02" db="EMBL/GenBank/DDBJ databases">
        <title>Complete genome sequences of Mycobacterium kansasii strains isolated from rhesus macaques.</title>
        <authorList>
            <person name="Panda A."/>
            <person name="Nagaraj S."/>
            <person name="Zhao X."/>
            <person name="Tettelin H."/>
            <person name="Detolla L.J."/>
        </authorList>
    </citation>
    <scope>NUCLEOTIDE SEQUENCE [LARGE SCALE GENOMIC DNA]</scope>
    <source>
        <strain evidence="1 2">11-3469</strain>
    </source>
</reference>
<dbReference type="AlphaFoldDB" id="A0A1V3X0S8"/>